<dbReference type="PANTHER" id="PTHR23135">
    <property type="entry name" value="MUR LIGASE FAMILY MEMBER"/>
    <property type="match status" value="1"/>
</dbReference>
<feature type="modified residue" description="N6-carboxylysine" evidence="9">
    <location>
        <position position="219"/>
    </location>
</feature>
<dbReference type="InterPro" id="IPR036565">
    <property type="entry name" value="Mur-like_cat_sf"/>
</dbReference>
<dbReference type="GO" id="GO:0000287">
    <property type="term" value="F:magnesium ion binding"/>
    <property type="evidence" value="ECO:0007669"/>
    <property type="project" value="UniProtKB-UniRule"/>
</dbReference>
<dbReference type="AlphaFoldDB" id="A0A4R1K2G0"/>
<keyword evidence="9 10" id="KW-0131">Cell cycle</keyword>
<dbReference type="InterPro" id="IPR013221">
    <property type="entry name" value="Mur_ligase_cen"/>
</dbReference>
<dbReference type="NCBIfam" id="NF001126">
    <property type="entry name" value="PRK00139.1-4"/>
    <property type="match status" value="1"/>
</dbReference>
<feature type="binding site" evidence="9">
    <location>
        <begin position="110"/>
        <end position="116"/>
    </location>
    <ligand>
        <name>ATP</name>
        <dbReference type="ChEBI" id="CHEBI:30616"/>
    </ligand>
</feature>
<dbReference type="InterPro" id="IPR005761">
    <property type="entry name" value="UDP-N-AcMur-Glu-dNH2Pim_ligase"/>
</dbReference>
<evidence type="ECO:0000256" key="9">
    <source>
        <dbReference type="HAMAP-Rule" id="MF_00208"/>
    </source>
</evidence>
<dbReference type="Proteomes" id="UP000294614">
    <property type="component" value="Unassembled WGS sequence"/>
</dbReference>
<dbReference type="InterPro" id="IPR035911">
    <property type="entry name" value="MurE/MurF_N"/>
</dbReference>
<feature type="binding site" evidence="9">
    <location>
        <position position="457"/>
    </location>
    <ligand>
        <name>meso-2,6-diaminopimelate</name>
        <dbReference type="ChEBI" id="CHEBI:57791"/>
    </ligand>
</feature>
<dbReference type="GO" id="GO:0051301">
    <property type="term" value="P:cell division"/>
    <property type="evidence" value="ECO:0007669"/>
    <property type="project" value="UniProtKB-KW"/>
</dbReference>
<dbReference type="PANTHER" id="PTHR23135:SF4">
    <property type="entry name" value="UDP-N-ACETYLMURAMOYL-L-ALANYL-D-GLUTAMATE--2,6-DIAMINOPIMELATE LIGASE MURE HOMOLOG, CHLOROPLASTIC"/>
    <property type="match status" value="1"/>
</dbReference>
<feature type="binding site" evidence="9">
    <location>
        <position position="378"/>
    </location>
    <ligand>
        <name>meso-2,6-diaminopimelate</name>
        <dbReference type="ChEBI" id="CHEBI:57791"/>
    </ligand>
</feature>
<dbReference type="GO" id="GO:0008765">
    <property type="term" value="F:UDP-N-acetylmuramoylalanyl-D-glutamate-2,6-diaminopimelate ligase activity"/>
    <property type="evidence" value="ECO:0007669"/>
    <property type="project" value="UniProtKB-UniRule"/>
</dbReference>
<reference evidence="13 14" key="1">
    <citation type="submission" date="2019-03" db="EMBL/GenBank/DDBJ databases">
        <title>Genomic Encyclopedia of Type Strains, Phase IV (KMG-IV): sequencing the most valuable type-strain genomes for metagenomic binning, comparative biology and taxonomic classification.</title>
        <authorList>
            <person name="Goeker M."/>
        </authorList>
    </citation>
    <scope>NUCLEOTIDE SEQUENCE [LARGE SCALE GENOMIC DNA]</scope>
    <source>
        <strain evidence="13 14">DSM 24984</strain>
    </source>
</reference>
<comment type="catalytic activity">
    <reaction evidence="9">
        <text>UDP-N-acetyl-alpha-D-muramoyl-L-alanyl-D-glutamate + meso-2,6-diaminopimelate + ATP = UDP-N-acetyl-alpha-D-muramoyl-L-alanyl-gamma-D-glutamyl-meso-2,6-diaminopimelate + ADP + phosphate + H(+)</text>
        <dbReference type="Rhea" id="RHEA:23676"/>
        <dbReference type="ChEBI" id="CHEBI:15378"/>
        <dbReference type="ChEBI" id="CHEBI:30616"/>
        <dbReference type="ChEBI" id="CHEBI:43474"/>
        <dbReference type="ChEBI" id="CHEBI:57791"/>
        <dbReference type="ChEBI" id="CHEBI:83900"/>
        <dbReference type="ChEBI" id="CHEBI:83905"/>
        <dbReference type="ChEBI" id="CHEBI:456216"/>
        <dbReference type="EC" id="6.3.2.13"/>
    </reaction>
</comment>
<comment type="PTM">
    <text evidence="9">Carboxylation is probably crucial for Mg(2+) binding and, consequently, for the gamma-phosphate positioning of ATP.</text>
</comment>
<dbReference type="Pfam" id="PF08245">
    <property type="entry name" value="Mur_ligase_M"/>
    <property type="match status" value="1"/>
</dbReference>
<dbReference type="GO" id="GO:0004326">
    <property type="term" value="F:tetrahydrofolylpolyglutamate synthase activity"/>
    <property type="evidence" value="ECO:0007669"/>
    <property type="project" value="InterPro"/>
</dbReference>
<evidence type="ECO:0000259" key="12">
    <source>
        <dbReference type="Pfam" id="PF08245"/>
    </source>
</evidence>
<comment type="function">
    <text evidence="9">Catalyzes the addition of meso-diaminopimelic acid to the nucleotide precursor UDP-N-acetylmuramoyl-L-alanyl-D-glutamate (UMAG) in the biosynthesis of bacterial cell-wall peptidoglycan.</text>
</comment>
<feature type="binding site" evidence="9">
    <location>
        <position position="185"/>
    </location>
    <ligand>
        <name>UDP-N-acetyl-alpha-D-muramoyl-L-alanyl-D-glutamate</name>
        <dbReference type="ChEBI" id="CHEBI:83900"/>
    </ligand>
</feature>
<comment type="cofactor">
    <cofactor evidence="9">
        <name>Mg(2+)</name>
        <dbReference type="ChEBI" id="CHEBI:18420"/>
    </cofactor>
</comment>
<keyword evidence="5 9" id="KW-0067">ATP-binding</keyword>
<evidence type="ECO:0000256" key="8">
    <source>
        <dbReference type="ARBA" id="ARBA00023316"/>
    </source>
</evidence>
<protein>
    <recommendedName>
        <fullName evidence="9">UDP-N-acetylmuramoyl-L-alanyl-D-glutamate--2,6-diaminopimelate ligase</fullName>
        <ecNumber evidence="9">6.3.2.13</ecNumber>
    </recommendedName>
    <alternativeName>
        <fullName evidence="9">Meso-A2pm-adding enzyme</fullName>
    </alternativeName>
    <alternativeName>
        <fullName evidence="9">Meso-diaminopimelate-adding enzyme</fullName>
    </alternativeName>
    <alternativeName>
        <fullName evidence="9">UDP-MurNAc-L-Ala-D-Glu:meso-diaminopimelate ligase</fullName>
    </alternativeName>
    <alternativeName>
        <fullName evidence="9">UDP-MurNAc-tripeptide synthetase</fullName>
    </alternativeName>
    <alternativeName>
        <fullName evidence="9">UDP-N-acetylmuramyl-tripeptide synthetase</fullName>
    </alternativeName>
</protein>
<proteinExistence type="inferred from homology"/>
<dbReference type="InterPro" id="IPR004101">
    <property type="entry name" value="Mur_ligase_C"/>
</dbReference>
<dbReference type="HAMAP" id="MF_00208">
    <property type="entry name" value="MurE"/>
    <property type="match status" value="1"/>
</dbReference>
<feature type="binding site" evidence="9">
    <location>
        <position position="179"/>
    </location>
    <ligand>
        <name>UDP-N-acetyl-alpha-D-muramoyl-L-alanyl-D-glutamate</name>
        <dbReference type="ChEBI" id="CHEBI:83900"/>
    </ligand>
</feature>
<dbReference type="RefSeq" id="WP_132874694.1">
    <property type="nucleotide sequence ID" value="NZ_JBLJBI010000125.1"/>
</dbReference>
<dbReference type="SUPFAM" id="SSF53244">
    <property type="entry name" value="MurD-like peptide ligases, peptide-binding domain"/>
    <property type="match status" value="1"/>
</dbReference>
<comment type="similarity">
    <text evidence="1 9">Belongs to the MurCDEF family. MurE subfamily.</text>
</comment>
<dbReference type="SUPFAM" id="SSF53623">
    <property type="entry name" value="MurD-like peptide ligases, catalytic domain"/>
    <property type="match status" value="1"/>
</dbReference>
<comment type="subcellular location">
    <subcellularLocation>
        <location evidence="9 10">Cytoplasm</location>
    </subcellularLocation>
</comment>
<feature type="binding site" evidence="9">
    <location>
        <position position="453"/>
    </location>
    <ligand>
        <name>meso-2,6-diaminopimelate</name>
        <dbReference type="ChEBI" id="CHEBI:57791"/>
    </ligand>
</feature>
<evidence type="ECO:0000256" key="3">
    <source>
        <dbReference type="ARBA" id="ARBA00022598"/>
    </source>
</evidence>
<keyword evidence="7 9" id="KW-0573">Peptidoglycan synthesis</keyword>
<evidence type="ECO:0000256" key="2">
    <source>
        <dbReference type="ARBA" id="ARBA00022490"/>
    </source>
</evidence>
<dbReference type="Pfam" id="PF02875">
    <property type="entry name" value="Mur_ligase_C"/>
    <property type="match status" value="1"/>
</dbReference>
<feature type="binding site" evidence="9">
    <location>
        <begin position="402"/>
        <end position="405"/>
    </location>
    <ligand>
        <name>meso-2,6-diaminopimelate</name>
        <dbReference type="ChEBI" id="CHEBI:57791"/>
    </ligand>
</feature>
<evidence type="ECO:0000256" key="7">
    <source>
        <dbReference type="ARBA" id="ARBA00022984"/>
    </source>
</evidence>
<evidence type="ECO:0000256" key="10">
    <source>
        <dbReference type="RuleBase" id="RU004135"/>
    </source>
</evidence>
<name>A0A4R1K2G0_9BACT</name>
<keyword evidence="6 9" id="KW-0133">Cell shape</keyword>
<dbReference type="UniPathway" id="UPA00219"/>
<comment type="caution">
    <text evidence="13">The sequence shown here is derived from an EMBL/GenBank/DDBJ whole genome shotgun (WGS) entry which is preliminary data.</text>
</comment>
<dbReference type="GO" id="GO:0071555">
    <property type="term" value="P:cell wall organization"/>
    <property type="evidence" value="ECO:0007669"/>
    <property type="project" value="UniProtKB-KW"/>
</dbReference>
<feature type="binding site" evidence="9">
    <location>
        <begin position="152"/>
        <end position="153"/>
    </location>
    <ligand>
        <name>UDP-N-acetyl-alpha-D-muramoyl-L-alanyl-D-glutamate</name>
        <dbReference type="ChEBI" id="CHEBI:83900"/>
    </ligand>
</feature>
<dbReference type="EC" id="6.3.2.13" evidence="9"/>
<dbReference type="GO" id="GO:0009252">
    <property type="term" value="P:peptidoglycan biosynthetic process"/>
    <property type="evidence" value="ECO:0007669"/>
    <property type="project" value="UniProtKB-UniRule"/>
</dbReference>
<comment type="caution">
    <text evidence="9">Lacks conserved residue(s) required for the propagation of feature annotation.</text>
</comment>
<comment type="pathway">
    <text evidence="9 10">Cell wall biogenesis; peptidoglycan biosynthesis.</text>
</comment>
<dbReference type="GO" id="GO:0005524">
    <property type="term" value="F:ATP binding"/>
    <property type="evidence" value="ECO:0007669"/>
    <property type="project" value="UniProtKB-UniRule"/>
</dbReference>
<keyword evidence="2 9" id="KW-0963">Cytoplasm</keyword>
<keyword evidence="9 10" id="KW-0132">Cell division</keyword>
<dbReference type="SUPFAM" id="SSF63418">
    <property type="entry name" value="MurE/MurF N-terminal domain"/>
    <property type="match status" value="1"/>
</dbReference>
<dbReference type="InterPro" id="IPR036615">
    <property type="entry name" value="Mur_ligase_C_dom_sf"/>
</dbReference>
<dbReference type="PROSITE" id="PS01011">
    <property type="entry name" value="FOLYLPOLYGLU_SYNT_1"/>
    <property type="match status" value="1"/>
</dbReference>
<keyword evidence="8 9" id="KW-0961">Cell wall biogenesis/degradation</keyword>
<evidence type="ECO:0000313" key="14">
    <source>
        <dbReference type="Proteomes" id="UP000294614"/>
    </source>
</evidence>
<evidence type="ECO:0000256" key="5">
    <source>
        <dbReference type="ARBA" id="ARBA00022840"/>
    </source>
</evidence>
<feature type="domain" description="Mur ligase central" evidence="12">
    <location>
        <begin position="108"/>
        <end position="306"/>
    </location>
</feature>
<dbReference type="OrthoDB" id="9800958at2"/>
<keyword evidence="4 9" id="KW-0547">Nucleotide-binding</keyword>
<dbReference type="InterPro" id="IPR018109">
    <property type="entry name" value="Folylpolyglutamate_synth_CS"/>
</dbReference>
<dbReference type="GO" id="GO:0008360">
    <property type="term" value="P:regulation of cell shape"/>
    <property type="evidence" value="ECO:0007669"/>
    <property type="project" value="UniProtKB-KW"/>
</dbReference>
<dbReference type="Gene3D" id="3.40.1390.10">
    <property type="entry name" value="MurE/MurF, N-terminal domain"/>
    <property type="match status" value="1"/>
</dbReference>
<keyword evidence="14" id="KW-1185">Reference proteome</keyword>
<feature type="short sequence motif" description="Meso-diaminopimelate recognition motif" evidence="9">
    <location>
        <begin position="402"/>
        <end position="405"/>
    </location>
</feature>
<evidence type="ECO:0000259" key="11">
    <source>
        <dbReference type="Pfam" id="PF02875"/>
    </source>
</evidence>
<dbReference type="Gene3D" id="3.40.1190.10">
    <property type="entry name" value="Mur-like, catalytic domain"/>
    <property type="match status" value="1"/>
</dbReference>
<dbReference type="NCBIfam" id="TIGR01085">
    <property type="entry name" value="murE"/>
    <property type="match status" value="1"/>
</dbReference>
<dbReference type="GO" id="GO:0005737">
    <property type="term" value="C:cytoplasm"/>
    <property type="evidence" value="ECO:0007669"/>
    <property type="project" value="UniProtKB-SubCell"/>
</dbReference>
<sequence length="482" mass="53391">MKASQLLDGLEIKGFDLDVDFEAEIKDISFDNRDTKKKCPFFAFKGTHFDSHSFAKEAYEVKKAPFVVAERPIEGVPTVVVEDGRQAIALACRNLFLRPDEDMLKVAVTGTNGKTTTTYIIESIMKEAGMKPVRIGTTGVAYAGQTIDLDSTTPSPYEYYKALRAAADAGCNAMVMEVSSHALDQHRVYGTVFDVAAFTNLTGDHLDYHKTMDEYFNAKKRLFTPVYSKVGVINTDHEFGKRLAKESEVDKVTFGLGPKTDIGAEDIWFGLDGIRAKLNCPAGRIEIDSRLVGLHNLENLLAAASACIMLGIDSGHIREGIAKMVNVPGRLEKFKKPNGAFIFVDYAHTDDALINVLSALGNFRENRIITVFGCGGDRDRTKRPRMAKAAERNSDVVIVTSDNPRTEDPKQIFGDILQGFENAENVILTPDRRHAIQQAVAMAQDKDIVLIAGKGHEDYMIIGRDKIHFDDREEVKKCLEAE</sequence>
<keyword evidence="9" id="KW-0460">Magnesium</keyword>
<accession>A0A4R1K2G0</accession>
<keyword evidence="3 9" id="KW-0436">Ligase</keyword>
<evidence type="ECO:0000256" key="6">
    <source>
        <dbReference type="ARBA" id="ARBA00022960"/>
    </source>
</evidence>
<dbReference type="Gene3D" id="3.90.190.20">
    <property type="entry name" value="Mur ligase, C-terminal domain"/>
    <property type="match status" value="1"/>
</dbReference>
<gene>
    <name evidence="9" type="primary">murE</name>
    <name evidence="13" type="ORF">C8D98_2731</name>
</gene>
<feature type="binding site" evidence="9">
    <location>
        <position position="187"/>
    </location>
    <ligand>
        <name>UDP-N-acetyl-alpha-D-muramoyl-L-alanyl-D-glutamate</name>
        <dbReference type="ChEBI" id="CHEBI:83900"/>
    </ligand>
</feature>
<evidence type="ECO:0000256" key="4">
    <source>
        <dbReference type="ARBA" id="ARBA00022741"/>
    </source>
</evidence>
<evidence type="ECO:0000256" key="1">
    <source>
        <dbReference type="ARBA" id="ARBA00005898"/>
    </source>
</evidence>
<feature type="domain" description="Mur ligase C-terminal" evidence="11">
    <location>
        <begin position="329"/>
        <end position="455"/>
    </location>
</feature>
<evidence type="ECO:0000313" key="13">
    <source>
        <dbReference type="EMBL" id="TCK58216.1"/>
    </source>
</evidence>
<dbReference type="EMBL" id="SMGG01000008">
    <property type="protein sequence ID" value="TCK58216.1"/>
    <property type="molecule type" value="Genomic_DNA"/>
</dbReference>
<organism evidence="13 14">
    <name type="scientific">Seleniivibrio woodruffii</name>
    <dbReference type="NCBI Taxonomy" id="1078050"/>
    <lineage>
        <taxon>Bacteria</taxon>
        <taxon>Pseudomonadati</taxon>
        <taxon>Deferribacterota</taxon>
        <taxon>Deferribacteres</taxon>
        <taxon>Deferribacterales</taxon>
        <taxon>Geovibrionaceae</taxon>
        <taxon>Seleniivibrio</taxon>
    </lineage>
</organism>